<organism evidence="1 2">
    <name type="scientific">Hibiscus sabdariffa</name>
    <name type="common">roselle</name>
    <dbReference type="NCBI Taxonomy" id="183260"/>
    <lineage>
        <taxon>Eukaryota</taxon>
        <taxon>Viridiplantae</taxon>
        <taxon>Streptophyta</taxon>
        <taxon>Embryophyta</taxon>
        <taxon>Tracheophyta</taxon>
        <taxon>Spermatophyta</taxon>
        <taxon>Magnoliopsida</taxon>
        <taxon>eudicotyledons</taxon>
        <taxon>Gunneridae</taxon>
        <taxon>Pentapetalae</taxon>
        <taxon>rosids</taxon>
        <taxon>malvids</taxon>
        <taxon>Malvales</taxon>
        <taxon>Malvaceae</taxon>
        <taxon>Malvoideae</taxon>
        <taxon>Hibiscus</taxon>
    </lineage>
</organism>
<dbReference type="Proteomes" id="UP001396334">
    <property type="component" value="Unassembled WGS sequence"/>
</dbReference>
<proteinExistence type="predicted"/>
<accession>A0ABR2QKV8</accession>
<gene>
    <name evidence="1" type="ORF">V6N11_083047</name>
</gene>
<sequence length="132" mass="14783">MPNHYDSAKKRCSYGLEIHCLAKESAATLPDRGTALMLQIRSDLKAEIELPYSIWDLTLPLWPELFMNPKNCVESSGPLSTMGQIRNECSFAGATNCLSLGRKSVHDCQIWHDSGAYPGNSRPSMLLRGWKR</sequence>
<comment type="caution">
    <text evidence="1">The sequence shown here is derived from an EMBL/GenBank/DDBJ whole genome shotgun (WGS) entry which is preliminary data.</text>
</comment>
<evidence type="ECO:0000313" key="2">
    <source>
        <dbReference type="Proteomes" id="UP001396334"/>
    </source>
</evidence>
<evidence type="ECO:0000313" key="1">
    <source>
        <dbReference type="EMBL" id="KAK9001259.1"/>
    </source>
</evidence>
<reference evidence="1 2" key="1">
    <citation type="journal article" date="2024" name="G3 (Bethesda)">
        <title>Genome assembly of Hibiscus sabdariffa L. provides insights into metabolisms of medicinal natural products.</title>
        <authorList>
            <person name="Kim T."/>
        </authorList>
    </citation>
    <scope>NUCLEOTIDE SEQUENCE [LARGE SCALE GENOMIC DNA]</scope>
    <source>
        <strain evidence="1">TK-2024</strain>
        <tissue evidence="1">Old leaves</tissue>
    </source>
</reference>
<keyword evidence="2" id="KW-1185">Reference proteome</keyword>
<protein>
    <submittedName>
        <fullName evidence="1">Uncharacterized protein</fullName>
    </submittedName>
</protein>
<name>A0ABR2QKV8_9ROSI</name>
<dbReference type="EMBL" id="JBBPBN010000036">
    <property type="protein sequence ID" value="KAK9001259.1"/>
    <property type="molecule type" value="Genomic_DNA"/>
</dbReference>